<gene>
    <name evidence="2" type="ORF">AACH06_08435</name>
</gene>
<keyword evidence="3" id="KW-1185">Reference proteome</keyword>
<name>A0ABU9BLK4_9BURK</name>
<evidence type="ECO:0000256" key="1">
    <source>
        <dbReference type="SAM" id="MobiDB-lite"/>
    </source>
</evidence>
<proteinExistence type="predicted"/>
<protein>
    <submittedName>
        <fullName evidence="2">Uncharacterized protein</fullName>
    </submittedName>
</protein>
<dbReference type="EMBL" id="JBBUTG010000004">
    <property type="protein sequence ID" value="MEK8030837.1"/>
    <property type="molecule type" value="Genomic_DNA"/>
</dbReference>
<evidence type="ECO:0000313" key="2">
    <source>
        <dbReference type="EMBL" id="MEK8030837.1"/>
    </source>
</evidence>
<feature type="region of interest" description="Disordered" evidence="1">
    <location>
        <begin position="94"/>
        <end position="115"/>
    </location>
</feature>
<organism evidence="2 3">
    <name type="scientific">Ideonella lacteola</name>
    <dbReference type="NCBI Taxonomy" id="2984193"/>
    <lineage>
        <taxon>Bacteria</taxon>
        <taxon>Pseudomonadati</taxon>
        <taxon>Pseudomonadota</taxon>
        <taxon>Betaproteobacteria</taxon>
        <taxon>Burkholderiales</taxon>
        <taxon>Sphaerotilaceae</taxon>
        <taxon>Ideonella</taxon>
    </lineage>
</organism>
<evidence type="ECO:0000313" key="3">
    <source>
        <dbReference type="Proteomes" id="UP001371218"/>
    </source>
</evidence>
<comment type="caution">
    <text evidence="2">The sequence shown here is derived from an EMBL/GenBank/DDBJ whole genome shotgun (WGS) entry which is preliminary data.</text>
</comment>
<accession>A0ABU9BLK4</accession>
<sequence>MKTAHRHFRPASLFRLPALVVPARLATRCGLVGLYAGLFAGLLAGSSPAMAGCVDLRGGEMLLSASAGCVAQMRQDPAVRQQVARHIGNQLGTGPLGVAQANSAGGRDTARGHQQGLSHPLARLSLLNAQSRYLWSLSNPAPTYYGQTQAR</sequence>
<dbReference type="RefSeq" id="WP_341425210.1">
    <property type="nucleotide sequence ID" value="NZ_JBBUTG010000004.1"/>
</dbReference>
<reference evidence="2 3" key="1">
    <citation type="submission" date="2024-04" db="EMBL/GenBank/DDBJ databases">
        <title>Novel species of the genus Ideonella isolated from streams.</title>
        <authorList>
            <person name="Lu H."/>
        </authorList>
    </citation>
    <scope>NUCLEOTIDE SEQUENCE [LARGE SCALE GENOMIC DNA]</scope>
    <source>
        <strain evidence="2 3">DXS29W</strain>
    </source>
</reference>
<dbReference type="Proteomes" id="UP001371218">
    <property type="component" value="Unassembled WGS sequence"/>
</dbReference>